<sequence length="233" mass="26513">LQSLHDHCKTLDMQILKITAERDMILSNFKLLAGAVQLRDVDPFKFSATFISPSPGDRPNSETHPDVKFWNKSEFLTWLESYEAQLANRGKLPYLEQENSDPVLDDEVDAIRKTLRGAFSELNNRGLAPARWGNLTASGTDLMNGIMEKAHPIFRLANNGWKLHHLAISSYPSWRRNHIENAGANENSKKRKQSASSESIKSEVNEKKIKGMNLTYPINVADFLQLILWRLLQ</sequence>
<organism evidence="2 3">
    <name type="scientific">Suillus luteus UH-Slu-Lm8-n1</name>
    <dbReference type="NCBI Taxonomy" id="930992"/>
    <lineage>
        <taxon>Eukaryota</taxon>
        <taxon>Fungi</taxon>
        <taxon>Dikarya</taxon>
        <taxon>Basidiomycota</taxon>
        <taxon>Agaricomycotina</taxon>
        <taxon>Agaricomycetes</taxon>
        <taxon>Agaricomycetidae</taxon>
        <taxon>Boletales</taxon>
        <taxon>Suillineae</taxon>
        <taxon>Suillaceae</taxon>
        <taxon>Suillus</taxon>
    </lineage>
</organism>
<feature type="non-terminal residue" evidence="2">
    <location>
        <position position="1"/>
    </location>
</feature>
<dbReference type="InParanoid" id="A0A0D0BEA0"/>
<dbReference type="Proteomes" id="UP000054485">
    <property type="component" value="Unassembled WGS sequence"/>
</dbReference>
<gene>
    <name evidence="2" type="ORF">CY34DRAFT_85097</name>
</gene>
<evidence type="ECO:0000313" key="2">
    <source>
        <dbReference type="EMBL" id="KIK41648.1"/>
    </source>
</evidence>
<dbReference type="OrthoDB" id="2681506at2759"/>
<name>A0A0D0BEA0_9AGAM</name>
<reference evidence="2 3" key="1">
    <citation type="submission" date="2014-04" db="EMBL/GenBank/DDBJ databases">
        <authorList>
            <consortium name="DOE Joint Genome Institute"/>
            <person name="Kuo A."/>
            <person name="Ruytinx J."/>
            <person name="Rineau F."/>
            <person name="Colpaert J."/>
            <person name="Kohler A."/>
            <person name="Nagy L.G."/>
            <person name="Floudas D."/>
            <person name="Copeland A."/>
            <person name="Barry K.W."/>
            <person name="Cichocki N."/>
            <person name="Veneault-Fourrey C."/>
            <person name="LaButti K."/>
            <person name="Lindquist E.A."/>
            <person name="Lipzen A."/>
            <person name="Lundell T."/>
            <person name="Morin E."/>
            <person name="Murat C."/>
            <person name="Sun H."/>
            <person name="Tunlid A."/>
            <person name="Henrissat B."/>
            <person name="Grigoriev I.V."/>
            <person name="Hibbett D.S."/>
            <person name="Martin F."/>
            <person name="Nordberg H.P."/>
            <person name="Cantor M.N."/>
            <person name="Hua S.X."/>
        </authorList>
    </citation>
    <scope>NUCLEOTIDE SEQUENCE [LARGE SCALE GENOMIC DNA]</scope>
    <source>
        <strain evidence="2 3">UH-Slu-Lm8-n1</strain>
    </source>
</reference>
<proteinExistence type="predicted"/>
<feature type="region of interest" description="Disordered" evidence="1">
    <location>
        <begin position="181"/>
        <end position="202"/>
    </location>
</feature>
<dbReference type="STRING" id="930992.A0A0D0BEA0"/>
<dbReference type="EMBL" id="KN835262">
    <property type="protein sequence ID" value="KIK41648.1"/>
    <property type="molecule type" value="Genomic_DNA"/>
</dbReference>
<accession>A0A0D0BEA0</accession>
<dbReference type="AlphaFoldDB" id="A0A0D0BEA0"/>
<evidence type="ECO:0000313" key="3">
    <source>
        <dbReference type="Proteomes" id="UP000054485"/>
    </source>
</evidence>
<reference evidence="3" key="2">
    <citation type="submission" date="2015-01" db="EMBL/GenBank/DDBJ databases">
        <title>Evolutionary Origins and Diversification of the Mycorrhizal Mutualists.</title>
        <authorList>
            <consortium name="DOE Joint Genome Institute"/>
            <consortium name="Mycorrhizal Genomics Consortium"/>
            <person name="Kohler A."/>
            <person name="Kuo A."/>
            <person name="Nagy L.G."/>
            <person name="Floudas D."/>
            <person name="Copeland A."/>
            <person name="Barry K.W."/>
            <person name="Cichocki N."/>
            <person name="Veneault-Fourrey C."/>
            <person name="LaButti K."/>
            <person name="Lindquist E.A."/>
            <person name="Lipzen A."/>
            <person name="Lundell T."/>
            <person name="Morin E."/>
            <person name="Murat C."/>
            <person name="Riley R."/>
            <person name="Ohm R."/>
            <person name="Sun H."/>
            <person name="Tunlid A."/>
            <person name="Henrissat B."/>
            <person name="Grigoriev I.V."/>
            <person name="Hibbett D.S."/>
            <person name="Martin F."/>
        </authorList>
    </citation>
    <scope>NUCLEOTIDE SEQUENCE [LARGE SCALE GENOMIC DNA]</scope>
    <source>
        <strain evidence="3">UH-Slu-Lm8-n1</strain>
    </source>
</reference>
<keyword evidence="3" id="KW-1185">Reference proteome</keyword>
<dbReference type="HOGENOM" id="CLU_069664_1_0_1"/>
<evidence type="ECO:0000256" key="1">
    <source>
        <dbReference type="SAM" id="MobiDB-lite"/>
    </source>
</evidence>
<protein>
    <submittedName>
        <fullName evidence="2">Uncharacterized protein</fullName>
    </submittedName>
</protein>